<evidence type="ECO:0000313" key="3">
    <source>
        <dbReference type="Proteomes" id="UP000287651"/>
    </source>
</evidence>
<feature type="region of interest" description="Disordered" evidence="1">
    <location>
        <begin position="34"/>
        <end position="62"/>
    </location>
</feature>
<name>A0A426Z5S6_ENSVE</name>
<comment type="caution">
    <text evidence="2">The sequence shown here is derived from an EMBL/GenBank/DDBJ whole genome shotgun (WGS) entry which is preliminary data.</text>
</comment>
<proteinExistence type="predicted"/>
<dbReference type="AlphaFoldDB" id="A0A426Z5S6"/>
<dbReference type="EMBL" id="AMZH03008266">
    <property type="protein sequence ID" value="RRT59319.1"/>
    <property type="molecule type" value="Genomic_DNA"/>
</dbReference>
<feature type="compositionally biased region" description="Basic and acidic residues" evidence="1">
    <location>
        <begin position="42"/>
        <end position="59"/>
    </location>
</feature>
<protein>
    <submittedName>
        <fullName evidence="2">Uncharacterized protein</fullName>
    </submittedName>
</protein>
<accession>A0A426Z5S6</accession>
<organism evidence="2 3">
    <name type="scientific">Ensete ventricosum</name>
    <name type="common">Abyssinian banana</name>
    <name type="synonym">Musa ensete</name>
    <dbReference type="NCBI Taxonomy" id="4639"/>
    <lineage>
        <taxon>Eukaryota</taxon>
        <taxon>Viridiplantae</taxon>
        <taxon>Streptophyta</taxon>
        <taxon>Embryophyta</taxon>
        <taxon>Tracheophyta</taxon>
        <taxon>Spermatophyta</taxon>
        <taxon>Magnoliopsida</taxon>
        <taxon>Liliopsida</taxon>
        <taxon>Zingiberales</taxon>
        <taxon>Musaceae</taxon>
        <taxon>Ensete</taxon>
    </lineage>
</organism>
<dbReference type="Proteomes" id="UP000287651">
    <property type="component" value="Unassembled WGS sequence"/>
</dbReference>
<gene>
    <name evidence="2" type="ORF">B296_00045930</name>
</gene>
<evidence type="ECO:0000256" key="1">
    <source>
        <dbReference type="SAM" id="MobiDB-lite"/>
    </source>
</evidence>
<reference evidence="2 3" key="1">
    <citation type="journal article" date="2014" name="Agronomy (Basel)">
        <title>A Draft Genome Sequence for Ensete ventricosum, the Drought-Tolerant Tree Against Hunger.</title>
        <authorList>
            <person name="Harrison J."/>
            <person name="Moore K.A."/>
            <person name="Paszkiewicz K."/>
            <person name="Jones T."/>
            <person name="Grant M."/>
            <person name="Ambacheew D."/>
            <person name="Muzemil S."/>
            <person name="Studholme D.J."/>
        </authorList>
    </citation>
    <scope>NUCLEOTIDE SEQUENCE [LARGE SCALE GENOMIC DNA]</scope>
</reference>
<evidence type="ECO:0000313" key="2">
    <source>
        <dbReference type="EMBL" id="RRT59319.1"/>
    </source>
</evidence>
<sequence length="102" mass="12027">MCWPACGTAHVAPYRCNDTWYAGAYWCFDKKEKEVEEEGPVEEQRKKEKEEEKKKRGGEEVQQYLRISSRVEGKQQHHSEKRQCRCDGGEEAALRLHTREEP</sequence>